<keyword evidence="8" id="KW-0479">Metal-binding</keyword>
<dbReference type="InterPro" id="IPR024571">
    <property type="entry name" value="ERAP1-like_C_dom"/>
</dbReference>
<evidence type="ECO:0000259" key="15">
    <source>
        <dbReference type="Pfam" id="PF11838"/>
    </source>
</evidence>
<dbReference type="InterPro" id="IPR042097">
    <property type="entry name" value="Aminopeptidase_N-like_N_sf"/>
</dbReference>
<dbReference type="AlphaFoldDB" id="A0A3N1GH84"/>
<dbReference type="InterPro" id="IPR012778">
    <property type="entry name" value="Pept_M1_aminopeptidase"/>
</dbReference>
<dbReference type="SUPFAM" id="SSF55486">
    <property type="entry name" value="Metalloproteases ('zincins'), catalytic domain"/>
    <property type="match status" value="1"/>
</dbReference>
<evidence type="ECO:0000256" key="11">
    <source>
        <dbReference type="ARBA" id="ARBA00023049"/>
    </source>
</evidence>
<dbReference type="NCBIfam" id="TIGR02412">
    <property type="entry name" value="pepN_strep_liv"/>
    <property type="match status" value="1"/>
</dbReference>
<dbReference type="Gene3D" id="1.10.390.10">
    <property type="entry name" value="Neutral Protease Domain 2"/>
    <property type="match status" value="1"/>
</dbReference>
<sequence>MIRRMPSLTRAEAVSRAATITVTGYDITLDLTGGGDTFRSRTVVVFEAAPGGTTFVELEPAELLSATLNGMPVDPSALAQERLTLTGLAAANELVVEGEMRYSNTGEGLHRFVDPADDRVYLYAHMFLDGARRIFPCFDQPDLKAPITLSVTAPEGWLVAANGEQAGAVEAGRWRFAPTKPLSTYLISLIAGPYHARTDSHDGIPLALYCRQALAEHLDEQADELFTVTKQCLDRYHELFDVRYPFGHYQQAFVPEVNFGAMENPGIVVFRDEYIFRSAVTDAEREHRAMVVAHEMAHQWFGDLVTMTWWDDLWLNESFAEYLGTRITAEATRFTGTWTTFAMQRKAWGMRADQRPSTHPVAPSDVEDTALALLNFDGISYAKGAAVLRQLVAYVGDKALLAGLNDHFAAHAYGNATLADLLGALSRSSGRDLTAWAEVWLRRAQVNTLRAEVERTDDGRYAQVTLVQTAPQEYPTLRPHRLCIGLYDHGADGVVTRRRLVEVEVDPEVDGGRTPVPELAGEPAADLLLVNDGDLTFAKVRLDAASADAVPLMLPLLGDSLARALVWSAVLDAVIDAERPVAELVTLVLAALPVEREVAVVEDVLELTRYLVDRYPTPETRPAALELLAQACDRLVAASEPGSSRRLAGVRGLIGASVDTVRLNGWLAGENVPEGVAVDADLRWMILYRLVVLGAAGPERIEAELAADRSASGEQAAARCRAALPDAEAKARAWELILHDPEASNRILEATARGFWQPEQLDLVTGYAERYFAELPGLLERRNGKSGERVAVAAYPSVVVSPRTHELAAELLAAPGVSSVVRRVVTDGDDDVRRALRARGA</sequence>
<gene>
    <name evidence="17" type="ORF">EDD30_2434</name>
</gene>
<evidence type="ECO:0000256" key="13">
    <source>
        <dbReference type="ARBA" id="ARBA00031533"/>
    </source>
</evidence>
<dbReference type="Pfam" id="PF01433">
    <property type="entry name" value="Peptidase_M1"/>
    <property type="match status" value="1"/>
</dbReference>
<dbReference type="SUPFAM" id="SSF63737">
    <property type="entry name" value="Leukotriene A4 hydrolase N-terminal domain"/>
    <property type="match status" value="1"/>
</dbReference>
<dbReference type="PRINTS" id="PR00756">
    <property type="entry name" value="ALADIPTASE"/>
</dbReference>
<evidence type="ECO:0000256" key="8">
    <source>
        <dbReference type="ARBA" id="ARBA00022723"/>
    </source>
</evidence>
<reference evidence="17 18" key="1">
    <citation type="submission" date="2018-11" db="EMBL/GenBank/DDBJ databases">
        <title>Sequencing the genomes of 1000 actinobacteria strains.</title>
        <authorList>
            <person name="Klenk H.-P."/>
        </authorList>
    </citation>
    <scope>NUCLEOTIDE SEQUENCE [LARGE SCALE GENOMIC DNA]</scope>
    <source>
        <strain evidence="17 18">DSM 43634</strain>
    </source>
</reference>
<dbReference type="InterPro" id="IPR045357">
    <property type="entry name" value="Aminopeptidase_N-like_N"/>
</dbReference>
<keyword evidence="6 17" id="KW-0031">Aminopeptidase</keyword>
<comment type="similarity">
    <text evidence="3">Belongs to the peptidase M1 family.</text>
</comment>
<keyword evidence="11" id="KW-0482">Metalloprotease</keyword>
<comment type="caution">
    <text evidence="17">The sequence shown here is derived from an EMBL/GenBank/DDBJ whole genome shotgun (WGS) entry which is preliminary data.</text>
</comment>
<dbReference type="GO" id="GO:0006508">
    <property type="term" value="P:proteolysis"/>
    <property type="evidence" value="ECO:0007669"/>
    <property type="project" value="UniProtKB-KW"/>
</dbReference>
<evidence type="ECO:0000256" key="1">
    <source>
        <dbReference type="ARBA" id="ARBA00000098"/>
    </source>
</evidence>
<protein>
    <recommendedName>
        <fullName evidence="5">Aminopeptidase N</fullName>
        <ecNumber evidence="4">3.4.11.2</ecNumber>
    </recommendedName>
    <alternativeName>
        <fullName evidence="12">Alanine aminopeptidase</fullName>
    </alternativeName>
    <alternativeName>
        <fullName evidence="13">Lysyl aminopeptidase</fullName>
    </alternativeName>
</protein>
<evidence type="ECO:0000313" key="18">
    <source>
        <dbReference type="Proteomes" id="UP000271683"/>
    </source>
</evidence>
<dbReference type="Pfam" id="PF11838">
    <property type="entry name" value="ERAP1_C"/>
    <property type="match status" value="1"/>
</dbReference>
<accession>A0A3N1GH84</accession>
<dbReference type="GO" id="GO:0008270">
    <property type="term" value="F:zinc ion binding"/>
    <property type="evidence" value="ECO:0007669"/>
    <property type="project" value="InterPro"/>
</dbReference>
<name>A0A3N1GH84_9ACTN</name>
<evidence type="ECO:0000259" key="14">
    <source>
        <dbReference type="Pfam" id="PF01433"/>
    </source>
</evidence>
<dbReference type="PANTHER" id="PTHR11533:SF174">
    <property type="entry name" value="PUROMYCIN-SENSITIVE AMINOPEPTIDASE-RELATED"/>
    <property type="match status" value="1"/>
</dbReference>
<dbReference type="FunFam" id="1.10.390.10:FF:000004">
    <property type="entry name" value="Aminopeptidase N"/>
    <property type="match status" value="1"/>
</dbReference>
<dbReference type="GO" id="GO:0005615">
    <property type="term" value="C:extracellular space"/>
    <property type="evidence" value="ECO:0007669"/>
    <property type="project" value="TreeGrafter"/>
</dbReference>
<keyword evidence="10" id="KW-0862">Zinc</keyword>
<dbReference type="GO" id="GO:0042277">
    <property type="term" value="F:peptide binding"/>
    <property type="evidence" value="ECO:0007669"/>
    <property type="project" value="TreeGrafter"/>
</dbReference>
<comment type="cofactor">
    <cofactor evidence="2">
        <name>Zn(2+)</name>
        <dbReference type="ChEBI" id="CHEBI:29105"/>
    </cofactor>
</comment>
<evidence type="ECO:0000256" key="2">
    <source>
        <dbReference type="ARBA" id="ARBA00001947"/>
    </source>
</evidence>
<evidence type="ECO:0000313" key="17">
    <source>
        <dbReference type="EMBL" id="ROP29632.1"/>
    </source>
</evidence>
<evidence type="ECO:0000256" key="4">
    <source>
        <dbReference type="ARBA" id="ARBA00012564"/>
    </source>
</evidence>
<evidence type="ECO:0000256" key="3">
    <source>
        <dbReference type="ARBA" id="ARBA00010136"/>
    </source>
</evidence>
<dbReference type="Gene3D" id="2.60.40.1730">
    <property type="entry name" value="tricorn interacting facor f3 domain"/>
    <property type="match status" value="1"/>
</dbReference>
<dbReference type="InterPro" id="IPR014782">
    <property type="entry name" value="Peptidase_M1_dom"/>
</dbReference>
<evidence type="ECO:0000256" key="6">
    <source>
        <dbReference type="ARBA" id="ARBA00022438"/>
    </source>
</evidence>
<feature type="domain" description="Peptidase M1 membrane alanine aminopeptidase" evidence="14">
    <location>
        <begin position="227"/>
        <end position="440"/>
    </location>
</feature>
<dbReference type="CDD" id="cd09602">
    <property type="entry name" value="M1_APN"/>
    <property type="match status" value="1"/>
</dbReference>
<dbReference type="InterPro" id="IPR027268">
    <property type="entry name" value="Peptidase_M4/M1_CTD_sf"/>
</dbReference>
<dbReference type="PANTHER" id="PTHR11533">
    <property type="entry name" value="PROTEASE M1 ZINC METALLOPROTEASE"/>
    <property type="match status" value="1"/>
</dbReference>
<feature type="domain" description="ERAP1-like C-terminal" evidence="15">
    <location>
        <begin position="528"/>
        <end position="834"/>
    </location>
</feature>
<evidence type="ECO:0000256" key="9">
    <source>
        <dbReference type="ARBA" id="ARBA00022801"/>
    </source>
</evidence>
<dbReference type="InterPro" id="IPR050344">
    <property type="entry name" value="Peptidase_M1_aminopeptidases"/>
</dbReference>
<keyword evidence="7" id="KW-0645">Protease</keyword>
<keyword evidence="9" id="KW-0378">Hydrolase</keyword>
<dbReference type="GO" id="GO:0016285">
    <property type="term" value="F:alanyl aminopeptidase activity"/>
    <property type="evidence" value="ECO:0007669"/>
    <property type="project" value="UniProtKB-EC"/>
</dbReference>
<organism evidence="17 18">
    <name type="scientific">Couchioplanes caeruleus</name>
    <dbReference type="NCBI Taxonomy" id="56438"/>
    <lineage>
        <taxon>Bacteria</taxon>
        <taxon>Bacillati</taxon>
        <taxon>Actinomycetota</taxon>
        <taxon>Actinomycetes</taxon>
        <taxon>Micromonosporales</taxon>
        <taxon>Micromonosporaceae</taxon>
        <taxon>Couchioplanes</taxon>
    </lineage>
</organism>
<evidence type="ECO:0000256" key="7">
    <source>
        <dbReference type="ARBA" id="ARBA00022670"/>
    </source>
</evidence>
<dbReference type="GO" id="GO:0005737">
    <property type="term" value="C:cytoplasm"/>
    <property type="evidence" value="ECO:0007669"/>
    <property type="project" value="TreeGrafter"/>
</dbReference>
<dbReference type="InterPro" id="IPR001930">
    <property type="entry name" value="Peptidase_M1"/>
</dbReference>
<evidence type="ECO:0000256" key="12">
    <source>
        <dbReference type="ARBA" id="ARBA00029811"/>
    </source>
</evidence>
<evidence type="ECO:0000256" key="10">
    <source>
        <dbReference type="ARBA" id="ARBA00022833"/>
    </source>
</evidence>
<dbReference type="GO" id="GO:0070006">
    <property type="term" value="F:metalloaminopeptidase activity"/>
    <property type="evidence" value="ECO:0007669"/>
    <property type="project" value="TreeGrafter"/>
</dbReference>
<dbReference type="GO" id="GO:0016020">
    <property type="term" value="C:membrane"/>
    <property type="evidence" value="ECO:0007669"/>
    <property type="project" value="TreeGrafter"/>
</dbReference>
<dbReference type="EMBL" id="RJKL01000001">
    <property type="protein sequence ID" value="ROP29632.1"/>
    <property type="molecule type" value="Genomic_DNA"/>
</dbReference>
<evidence type="ECO:0000256" key="5">
    <source>
        <dbReference type="ARBA" id="ARBA00015611"/>
    </source>
</evidence>
<comment type="catalytic activity">
    <reaction evidence="1">
        <text>Release of an N-terminal amino acid, Xaa-|-Yaa- from a peptide, amide or arylamide. Xaa is preferably Ala, but may be most amino acids including Pro (slow action). When a terminal hydrophobic residue is followed by a prolyl residue, the two may be released as an intact Xaa-Pro dipeptide.</text>
        <dbReference type="EC" id="3.4.11.2"/>
    </reaction>
</comment>
<evidence type="ECO:0000259" key="16">
    <source>
        <dbReference type="Pfam" id="PF17900"/>
    </source>
</evidence>
<feature type="domain" description="Aminopeptidase N-like N-terminal" evidence="16">
    <location>
        <begin position="101"/>
        <end position="186"/>
    </location>
</feature>
<dbReference type="Proteomes" id="UP000271683">
    <property type="component" value="Unassembled WGS sequence"/>
</dbReference>
<dbReference type="GO" id="GO:0043171">
    <property type="term" value="P:peptide catabolic process"/>
    <property type="evidence" value="ECO:0007669"/>
    <property type="project" value="TreeGrafter"/>
</dbReference>
<proteinExistence type="inferred from homology"/>
<dbReference type="EC" id="3.4.11.2" evidence="4"/>
<dbReference type="Pfam" id="PF17900">
    <property type="entry name" value="Peptidase_M1_N"/>
    <property type="match status" value="1"/>
</dbReference>